<dbReference type="InterPro" id="IPR036614">
    <property type="entry name" value="RusA-like_sf"/>
</dbReference>
<dbReference type="RefSeq" id="WP_381521053.1">
    <property type="nucleotide sequence ID" value="NZ_JBHULN010000003.1"/>
</dbReference>
<accession>A0ABW5M059</accession>
<dbReference type="Pfam" id="PF05866">
    <property type="entry name" value="RusA"/>
    <property type="match status" value="1"/>
</dbReference>
<reference evidence="2" key="1">
    <citation type="journal article" date="2019" name="Int. J. Syst. Evol. Microbiol.">
        <title>The Global Catalogue of Microorganisms (GCM) 10K type strain sequencing project: providing services to taxonomists for standard genome sequencing and annotation.</title>
        <authorList>
            <consortium name="The Broad Institute Genomics Platform"/>
            <consortium name="The Broad Institute Genome Sequencing Center for Infectious Disease"/>
            <person name="Wu L."/>
            <person name="Ma J."/>
        </authorList>
    </citation>
    <scope>NUCLEOTIDE SEQUENCE [LARGE SCALE GENOMIC DNA]</scope>
    <source>
        <strain evidence="2">KCTC 42805</strain>
    </source>
</reference>
<evidence type="ECO:0000313" key="2">
    <source>
        <dbReference type="Proteomes" id="UP001597469"/>
    </source>
</evidence>
<organism evidence="1 2">
    <name type="scientific">Spirosoma soli</name>
    <dbReference type="NCBI Taxonomy" id="1770529"/>
    <lineage>
        <taxon>Bacteria</taxon>
        <taxon>Pseudomonadati</taxon>
        <taxon>Bacteroidota</taxon>
        <taxon>Cytophagia</taxon>
        <taxon>Cytophagales</taxon>
        <taxon>Cytophagaceae</taxon>
        <taxon>Spirosoma</taxon>
    </lineage>
</organism>
<proteinExistence type="predicted"/>
<dbReference type="Proteomes" id="UP001597469">
    <property type="component" value="Unassembled WGS sequence"/>
</dbReference>
<name>A0ABW5M059_9BACT</name>
<evidence type="ECO:0000313" key="1">
    <source>
        <dbReference type="EMBL" id="MFD2570408.1"/>
    </source>
</evidence>
<protein>
    <submittedName>
        <fullName evidence="1">RusA family crossover junction endodeoxyribonuclease</fullName>
    </submittedName>
</protein>
<dbReference type="SUPFAM" id="SSF103084">
    <property type="entry name" value="Holliday junction resolvase RusA"/>
    <property type="match status" value="1"/>
</dbReference>
<sequence>MYSFVINVKPKSYNSKKVHSYHSRLETAFRESYPEHVPIPAEIELYGLVYHFFKTDIGIDADNLSKPIWDSLKDVLFIDDKQVKMRTAGSFNLAVNDFCYT</sequence>
<dbReference type="EMBL" id="JBHULN010000003">
    <property type="protein sequence ID" value="MFD2570408.1"/>
    <property type="molecule type" value="Genomic_DNA"/>
</dbReference>
<keyword evidence="2" id="KW-1185">Reference proteome</keyword>
<dbReference type="Gene3D" id="3.30.1330.70">
    <property type="entry name" value="Holliday junction resolvase RusA"/>
    <property type="match status" value="1"/>
</dbReference>
<comment type="caution">
    <text evidence="1">The sequence shown here is derived from an EMBL/GenBank/DDBJ whole genome shotgun (WGS) entry which is preliminary data.</text>
</comment>
<gene>
    <name evidence="1" type="ORF">ACFSUS_07165</name>
</gene>
<dbReference type="InterPro" id="IPR008822">
    <property type="entry name" value="Endonuclease_RusA-like"/>
</dbReference>